<dbReference type="Gene3D" id="3.40.50.2000">
    <property type="entry name" value="Glycogen Phosphorylase B"/>
    <property type="match status" value="2"/>
</dbReference>
<keyword evidence="4 8" id="KW-0808">Transferase</keyword>
<dbReference type="SUPFAM" id="SSF53756">
    <property type="entry name" value="UDP-Glycosyltransferase/glycogen phosphorylase"/>
    <property type="match status" value="1"/>
</dbReference>
<accession>A9BDR8</accession>
<dbReference type="STRING" id="93059.P9211_18491"/>
<name>A9BDR8_PROM4</name>
<dbReference type="OrthoDB" id="7847955at2"/>
<feature type="domain" description="Glycosyl transferase family 1" evidence="6">
    <location>
        <begin position="253"/>
        <end position="419"/>
    </location>
</feature>
<comment type="catalytic activity">
    <reaction evidence="5">
        <text>beta-D-fructose 6-phosphate + UDP-alpha-D-glucose = sucrose 6(F)-phosphate + UDP + H(+)</text>
        <dbReference type="Rhea" id="RHEA:22172"/>
        <dbReference type="ChEBI" id="CHEBI:15378"/>
        <dbReference type="ChEBI" id="CHEBI:57634"/>
        <dbReference type="ChEBI" id="CHEBI:57723"/>
        <dbReference type="ChEBI" id="CHEBI:58223"/>
        <dbReference type="ChEBI" id="CHEBI:58885"/>
        <dbReference type="EC" id="2.4.1.14"/>
    </reaction>
</comment>
<sequence length="466" mass="52585">MGLQLLHLHLHGLIRSHDLELGRDPDTGGQTLYVLELVKQLAACEQVDTVQLITRLIQDRRVSADYSKPREFLAEGAEISRIPFGPKRYIRKELLWPFLDGLADQLIAQLKEQSRLPNWIHAHYADAGYVGALISRALDIPLVFTGHSLGREKKRRLLQAGIDHQQIDNNYSITRRIEAEELALANSSLIITSTAQESDTQYARYRNYLGVKAKVIPPGVDLSRFNTCIDPASQSNIDDLFSPFLRNISLPPLLAISRAVRRKNIPALIEVFGRSPVLRKRHNLILILGNRNDTRQLDKQQRDVFQQIFELVDKYNLYGHIAFPKQHKRDQIAQIYRWAAQRKGLFVNPALTEPFGLTLLEAAASGLPIVATNDGGPTEIMARCGNGMLVDVSDLDSFQNTLEKAGCNDYLWSQWSQNGIDGVIDHFSWNAHVTKYLALMSNELKTIGFNNHHSSQLFQLSSIKAS</sequence>
<dbReference type="PANTHER" id="PTHR46039">
    <property type="entry name" value="SUCROSE-PHOSPHATE SYNTHASE 3-RELATED"/>
    <property type="match status" value="1"/>
</dbReference>
<dbReference type="GO" id="GO:0046524">
    <property type="term" value="F:sucrose-phosphate synthase activity"/>
    <property type="evidence" value="ECO:0007669"/>
    <property type="project" value="UniProtKB-EC"/>
</dbReference>
<reference evidence="8 9" key="1">
    <citation type="journal article" date="2007" name="PLoS Genet.">
        <title>Patterns and implications of gene gain and loss in the evolution of Prochlorococcus.</title>
        <authorList>
            <person name="Kettler G.C."/>
            <person name="Martiny A.C."/>
            <person name="Huang K."/>
            <person name="Zucker J."/>
            <person name="Coleman M.L."/>
            <person name="Rodrigue S."/>
            <person name="Chen F."/>
            <person name="Lapidus A."/>
            <person name="Ferriera S."/>
            <person name="Johnson J."/>
            <person name="Steglich C."/>
            <person name="Church G.M."/>
            <person name="Richardson P."/>
            <person name="Chisholm S.W."/>
        </authorList>
    </citation>
    <scope>NUCLEOTIDE SEQUENCE [LARGE SCALE GENOMIC DNA]</scope>
    <source>
        <strain evidence="9">MIT 9211</strain>
    </source>
</reference>
<evidence type="ECO:0000256" key="4">
    <source>
        <dbReference type="ARBA" id="ARBA00022679"/>
    </source>
</evidence>
<evidence type="ECO:0000256" key="2">
    <source>
        <dbReference type="ARBA" id="ARBA00012536"/>
    </source>
</evidence>
<dbReference type="CAZy" id="GT4">
    <property type="family name" value="Glycosyltransferase Family 4"/>
</dbReference>
<evidence type="ECO:0000313" key="9">
    <source>
        <dbReference type="Proteomes" id="UP000000788"/>
    </source>
</evidence>
<dbReference type="KEGG" id="pmj:P9211_18491"/>
<dbReference type="PANTHER" id="PTHR46039:SF5">
    <property type="entry name" value="SUCROSE-PHOSPHATE SYNTHASE 3-RELATED"/>
    <property type="match status" value="1"/>
</dbReference>
<dbReference type="AlphaFoldDB" id="A9BDR8"/>
<dbReference type="RefSeq" id="WP_012196400.1">
    <property type="nucleotide sequence ID" value="NC_009976.1"/>
</dbReference>
<dbReference type="Pfam" id="PF00534">
    <property type="entry name" value="Glycos_transf_1"/>
    <property type="match status" value="1"/>
</dbReference>
<evidence type="ECO:0000313" key="8">
    <source>
        <dbReference type="EMBL" id="ABX09780.1"/>
    </source>
</evidence>
<dbReference type="InterPro" id="IPR012822">
    <property type="entry name" value="SucroseP_synth_GlycoTrfase_dom"/>
</dbReference>
<dbReference type="InterPro" id="IPR044161">
    <property type="entry name" value="SPS"/>
</dbReference>
<dbReference type="InterPro" id="IPR001296">
    <property type="entry name" value="Glyco_trans_1"/>
</dbReference>
<dbReference type="InterPro" id="IPR000368">
    <property type="entry name" value="Sucrose_synth_GT-B1"/>
</dbReference>
<protein>
    <recommendedName>
        <fullName evidence="2">sucrose-phosphate synthase</fullName>
        <ecNumber evidence="2">2.4.1.14</ecNumber>
    </recommendedName>
</protein>
<dbReference type="Proteomes" id="UP000000788">
    <property type="component" value="Chromosome"/>
</dbReference>
<comment type="similarity">
    <text evidence="1">Belongs to the glycosyltransferase 1 family.</text>
</comment>
<gene>
    <name evidence="8" type="ordered locus">P9211_18491</name>
</gene>
<dbReference type="EMBL" id="CP000878">
    <property type="protein sequence ID" value="ABX09780.1"/>
    <property type="molecule type" value="Genomic_DNA"/>
</dbReference>
<dbReference type="Pfam" id="PF00862">
    <property type="entry name" value="GT-B_Sucrose_synth"/>
    <property type="match status" value="1"/>
</dbReference>
<keyword evidence="3 8" id="KW-0328">Glycosyltransferase</keyword>
<evidence type="ECO:0000256" key="1">
    <source>
        <dbReference type="ARBA" id="ARBA00006530"/>
    </source>
</evidence>
<organism evidence="8 9">
    <name type="scientific">Prochlorococcus marinus (strain MIT 9211)</name>
    <dbReference type="NCBI Taxonomy" id="93059"/>
    <lineage>
        <taxon>Bacteria</taxon>
        <taxon>Bacillati</taxon>
        <taxon>Cyanobacteriota</taxon>
        <taxon>Cyanophyceae</taxon>
        <taxon>Synechococcales</taxon>
        <taxon>Prochlorococcaceae</taxon>
        <taxon>Prochlorococcus</taxon>
    </lineage>
</organism>
<evidence type="ECO:0000256" key="3">
    <source>
        <dbReference type="ARBA" id="ARBA00022676"/>
    </source>
</evidence>
<dbReference type="eggNOG" id="COG0438">
    <property type="taxonomic scope" value="Bacteria"/>
</dbReference>
<evidence type="ECO:0000259" key="7">
    <source>
        <dbReference type="Pfam" id="PF00862"/>
    </source>
</evidence>
<keyword evidence="9" id="KW-1185">Reference proteome</keyword>
<dbReference type="NCBIfam" id="TIGR02472">
    <property type="entry name" value="sucr_P_syn_N"/>
    <property type="match status" value="1"/>
</dbReference>
<dbReference type="HOGENOM" id="CLU_009583_24_2_3"/>
<dbReference type="EC" id="2.4.1.14" evidence="2"/>
<evidence type="ECO:0000256" key="5">
    <source>
        <dbReference type="ARBA" id="ARBA00047471"/>
    </source>
</evidence>
<proteinExistence type="inferred from homology"/>
<feature type="domain" description="Sucrose synthase first GT-B" evidence="7">
    <location>
        <begin position="8"/>
        <end position="212"/>
    </location>
</feature>
<evidence type="ECO:0000259" key="6">
    <source>
        <dbReference type="Pfam" id="PF00534"/>
    </source>
</evidence>